<proteinExistence type="inferred from homology"/>
<sequence>MHHHLLCLSLLACLTLLLQAEDAEAHKSSHDDGPIVDLQYALYRGSTDPTSKITTFLGIRYAAPPIGLLRFQSPRQPASVKAIQNAISFPPQCYQSEIGSANISSPVSALPKRDFEPVPTNTSEDCLFLDVVVPDIETARGLPVVVWIHGGGYASGNISVFTQSDLTAHSNNHAITVLIQYRLGAFGFLAGPEVKKHGALNAGLLDQNFALQWVQKYALEAAHIDIKCSKFGGDPGKVTIWGESAGAGSVLQHVVAHGGRTQPPLFRAAITSSTALPSQYPGDGLIPSILYNELANITGCLAPNSNSTSFACLVALDADALGEANYLTITRGFYGTTAFAPVIDGESIVERPTEVLLAVTNTFEGRTFVLPNLTTSIASISAYTQAYFPLLDAAQANQVAEIYAASALEEELPTAEDQAVAIIGEWRSWKGEFAIPPGIHGEDVYYYFTSAGQPFNNTAFITAFAQSFLDVVRFLDPNAKFDPANRTPHWKTWDAAGWHTEMLFNKTAAGDPVIRPISTDGGLLGRCAFWETLSAYTAQ</sequence>
<dbReference type="PROSITE" id="PS00122">
    <property type="entry name" value="CARBOXYLESTERASE_B_1"/>
    <property type="match status" value="1"/>
</dbReference>
<dbReference type="EMBL" id="KV417514">
    <property type="protein sequence ID" value="KZP26484.1"/>
    <property type="molecule type" value="Genomic_DNA"/>
</dbReference>
<protein>
    <recommendedName>
        <fullName evidence="3">Carboxylic ester hydrolase</fullName>
        <ecNumber evidence="3">3.1.1.-</ecNumber>
    </recommendedName>
</protein>
<dbReference type="OrthoDB" id="408631at2759"/>
<dbReference type="EC" id="3.1.1.-" evidence="3"/>
<dbReference type="InterPro" id="IPR019819">
    <property type="entry name" value="Carboxylesterase_B_CS"/>
</dbReference>
<feature type="signal peptide" evidence="3">
    <location>
        <begin position="1"/>
        <end position="25"/>
    </location>
</feature>
<dbReference type="SUPFAM" id="SSF53474">
    <property type="entry name" value="alpha/beta-Hydrolases"/>
    <property type="match status" value="1"/>
</dbReference>
<accession>A0A166PVA0</accession>
<evidence type="ECO:0000313" key="5">
    <source>
        <dbReference type="EMBL" id="KZP26484.1"/>
    </source>
</evidence>
<dbReference type="Pfam" id="PF00135">
    <property type="entry name" value="COesterase"/>
    <property type="match status" value="1"/>
</dbReference>
<evidence type="ECO:0000256" key="3">
    <source>
        <dbReference type="RuleBase" id="RU361235"/>
    </source>
</evidence>
<keyword evidence="3" id="KW-0732">Signal</keyword>
<dbReference type="InterPro" id="IPR002018">
    <property type="entry name" value="CarbesteraseB"/>
</dbReference>
<keyword evidence="2 3" id="KW-0378">Hydrolase</keyword>
<reference evidence="5 6" key="1">
    <citation type="journal article" date="2016" name="Mol. Biol. Evol.">
        <title>Comparative Genomics of Early-Diverging Mushroom-Forming Fungi Provides Insights into the Origins of Lignocellulose Decay Capabilities.</title>
        <authorList>
            <person name="Nagy L.G."/>
            <person name="Riley R."/>
            <person name="Tritt A."/>
            <person name="Adam C."/>
            <person name="Daum C."/>
            <person name="Floudas D."/>
            <person name="Sun H."/>
            <person name="Yadav J.S."/>
            <person name="Pangilinan J."/>
            <person name="Larsson K.H."/>
            <person name="Matsuura K."/>
            <person name="Barry K."/>
            <person name="Labutti K."/>
            <person name="Kuo R."/>
            <person name="Ohm R.A."/>
            <person name="Bhattacharya S.S."/>
            <person name="Shirouzu T."/>
            <person name="Yoshinaga Y."/>
            <person name="Martin F.M."/>
            <person name="Grigoriev I.V."/>
            <person name="Hibbett D.S."/>
        </authorList>
    </citation>
    <scope>NUCLEOTIDE SEQUENCE [LARGE SCALE GENOMIC DNA]</scope>
    <source>
        <strain evidence="5 6">CBS 109695</strain>
    </source>
</reference>
<comment type="similarity">
    <text evidence="1 3">Belongs to the type-B carboxylesterase/lipase family.</text>
</comment>
<dbReference type="GO" id="GO:0016787">
    <property type="term" value="F:hydrolase activity"/>
    <property type="evidence" value="ECO:0007669"/>
    <property type="project" value="UniProtKB-KW"/>
</dbReference>
<feature type="chain" id="PRO_5007748930" description="Carboxylic ester hydrolase" evidence="3">
    <location>
        <begin position="26"/>
        <end position="539"/>
    </location>
</feature>
<dbReference type="ESTHER" id="9homo-a0a166pva0">
    <property type="family name" value="Fungal_carboxylesterase_lipase"/>
</dbReference>
<dbReference type="Proteomes" id="UP000076532">
    <property type="component" value="Unassembled WGS sequence"/>
</dbReference>
<dbReference type="InterPro" id="IPR029058">
    <property type="entry name" value="AB_hydrolase_fold"/>
</dbReference>
<dbReference type="AlphaFoldDB" id="A0A166PVA0"/>
<dbReference type="Gene3D" id="3.40.50.1820">
    <property type="entry name" value="alpha/beta hydrolase"/>
    <property type="match status" value="1"/>
</dbReference>
<gene>
    <name evidence="5" type="ORF">FIBSPDRAFT_887273</name>
</gene>
<dbReference type="InterPro" id="IPR050309">
    <property type="entry name" value="Type-B_Carboxylest/Lipase"/>
</dbReference>
<name>A0A166PVA0_9AGAM</name>
<dbReference type="InterPro" id="IPR019826">
    <property type="entry name" value="Carboxylesterase_B_AS"/>
</dbReference>
<evidence type="ECO:0000256" key="1">
    <source>
        <dbReference type="ARBA" id="ARBA00005964"/>
    </source>
</evidence>
<evidence type="ECO:0000256" key="2">
    <source>
        <dbReference type="ARBA" id="ARBA00022801"/>
    </source>
</evidence>
<dbReference type="PANTHER" id="PTHR11559">
    <property type="entry name" value="CARBOXYLESTERASE"/>
    <property type="match status" value="1"/>
</dbReference>
<keyword evidence="6" id="KW-1185">Reference proteome</keyword>
<organism evidence="5 6">
    <name type="scientific">Athelia psychrophila</name>
    <dbReference type="NCBI Taxonomy" id="1759441"/>
    <lineage>
        <taxon>Eukaryota</taxon>
        <taxon>Fungi</taxon>
        <taxon>Dikarya</taxon>
        <taxon>Basidiomycota</taxon>
        <taxon>Agaricomycotina</taxon>
        <taxon>Agaricomycetes</taxon>
        <taxon>Agaricomycetidae</taxon>
        <taxon>Atheliales</taxon>
        <taxon>Atheliaceae</taxon>
        <taxon>Athelia</taxon>
    </lineage>
</organism>
<dbReference type="STRING" id="436010.A0A166PVA0"/>
<evidence type="ECO:0000259" key="4">
    <source>
        <dbReference type="Pfam" id="PF00135"/>
    </source>
</evidence>
<feature type="domain" description="Carboxylesterase type B" evidence="4">
    <location>
        <begin position="34"/>
        <end position="357"/>
    </location>
</feature>
<dbReference type="PROSITE" id="PS00941">
    <property type="entry name" value="CARBOXYLESTERASE_B_2"/>
    <property type="match status" value="1"/>
</dbReference>
<evidence type="ECO:0000313" key="6">
    <source>
        <dbReference type="Proteomes" id="UP000076532"/>
    </source>
</evidence>